<proteinExistence type="predicted"/>
<organism evidence="3 4">
    <name type="scientific">Mytilus coruscus</name>
    <name type="common">Sea mussel</name>
    <dbReference type="NCBI Taxonomy" id="42192"/>
    <lineage>
        <taxon>Eukaryota</taxon>
        <taxon>Metazoa</taxon>
        <taxon>Spiralia</taxon>
        <taxon>Lophotrochozoa</taxon>
        <taxon>Mollusca</taxon>
        <taxon>Bivalvia</taxon>
        <taxon>Autobranchia</taxon>
        <taxon>Pteriomorphia</taxon>
        <taxon>Mytilida</taxon>
        <taxon>Mytiloidea</taxon>
        <taxon>Mytilidae</taxon>
        <taxon>Mytilinae</taxon>
        <taxon>Mytilus</taxon>
    </lineage>
</organism>
<dbReference type="Pfam" id="PF08205">
    <property type="entry name" value="C2-set_2"/>
    <property type="match status" value="1"/>
</dbReference>
<keyword evidence="1" id="KW-1015">Disulfide bond</keyword>
<keyword evidence="4" id="KW-1185">Reference proteome</keyword>
<dbReference type="EMBL" id="CACVKT020010228">
    <property type="protein sequence ID" value="CAC5425225.1"/>
    <property type="molecule type" value="Genomic_DNA"/>
</dbReference>
<dbReference type="OrthoDB" id="6158624at2759"/>
<dbReference type="Proteomes" id="UP000507470">
    <property type="component" value="Unassembled WGS sequence"/>
</dbReference>
<evidence type="ECO:0000256" key="1">
    <source>
        <dbReference type="ARBA" id="ARBA00023157"/>
    </source>
</evidence>
<dbReference type="Gene3D" id="2.60.40.10">
    <property type="entry name" value="Immunoglobulins"/>
    <property type="match status" value="1"/>
</dbReference>
<name>A0A6J8F0A9_MYTCO</name>
<dbReference type="AlphaFoldDB" id="A0A6J8F0A9"/>
<reference evidence="3 4" key="1">
    <citation type="submission" date="2020-06" db="EMBL/GenBank/DDBJ databases">
        <authorList>
            <person name="Li R."/>
            <person name="Bekaert M."/>
        </authorList>
    </citation>
    <scope>NUCLEOTIDE SEQUENCE [LARGE SCALE GENOMIC DNA]</scope>
    <source>
        <strain evidence="4">wild</strain>
    </source>
</reference>
<feature type="domain" description="CD80-like immunoglobulin C2-set" evidence="2">
    <location>
        <begin position="74"/>
        <end position="149"/>
    </location>
</feature>
<gene>
    <name evidence="3" type="ORF">MCOR_57068</name>
</gene>
<dbReference type="InterPro" id="IPR013162">
    <property type="entry name" value="CD80_C2-set"/>
</dbReference>
<accession>A0A6J8F0A9</accession>
<dbReference type="InterPro" id="IPR013783">
    <property type="entry name" value="Ig-like_fold"/>
</dbReference>
<evidence type="ECO:0000313" key="3">
    <source>
        <dbReference type="EMBL" id="CAC5425225.1"/>
    </source>
</evidence>
<protein>
    <recommendedName>
        <fullName evidence="2">CD80-like immunoglobulin C2-set domain-containing protein</fullName>
    </recommendedName>
</protein>
<evidence type="ECO:0000313" key="4">
    <source>
        <dbReference type="Proteomes" id="UP000507470"/>
    </source>
</evidence>
<evidence type="ECO:0000259" key="2">
    <source>
        <dbReference type="Pfam" id="PF08205"/>
    </source>
</evidence>
<sequence>MDGAVYTARSETTRILVEGKSISAPATKPDIISSFIVSPKRKKTQYNSSSNVLHGTNKTSMSFYQSQPYVDNLRTVMFTCTGNIGKPPGKLIWQKISPQLKISVTYSNETTEIDELPGICSFRGTSNLTIQISGKDSKAKIRCFEKSQADVQGMYIETEPFGILCEFNICCKL</sequence>